<feature type="domain" description="Acyltransferase 3" evidence="3">
    <location>
        <begin position="15"/>
        <end position="367"/>
    </location>
</feature>
<dbReference type="PANTHER" id="PTHR23028:SF53">
    <property type="entry name" value="ACYL_TRANSF_3 DOMAIN-CONTAINING PROTEIN"/>
    <property type="match status" value="1"/>
</dbReference>
<evidence type="ECO:0000256" key="2">
    <source>
        <dbReference type="SAM" id="Phobius"/>
    </source>
</evidence>
<dbReference type="GO" id="GO:0009103">
    <property type="term" value="P:lipopolysaccharide biosynthetic process"/>
    <property type="evidence" value="ECO:0007669"/>
    <property type="project" value="TreeGrafter"/>
</dbReference>
<dbReference type="InterPro" id="IPR050879">
    <property type="entry name" value="Acyltransferase_3"/>
</dbReference>
<feature type="transmembrane region" description="Helical" evidence="2">
    <location>
        <begin position="142"/>
        <end position="162"/>
    </location>
</feature>
<dbReference type="InterPro" id="IPR002656">
    <property type="entry name" value="Acyl_transf_3_dom"/>
</dbReference>
<feature type="compositionally biased region" description="Low complexity" evidence="1">
    <location>
        <begin position="393"/>
        <end position="403"/>
    </location>
</feature>
<feature type="transmembrane region" description="Helical" evidence="2">
    <location>
        <begin position="88"/>
        <end position="110"/>
    </location>
</feature>
<dbReference type="PANTHER" id="PTHR23028">
    <property type="entry name" value="ACETYLTRANSFERASE"/>
    <property type="match status" value="1"/>
</dbReference>
<feature type="transmembrane region" description="Helical" evidence="2">
    <location>
        <begin position="278"/>
        <end position="297"/>
    </location>
</feature>
<keyword evidence="2" id="KW-1133">Transmembrane helix</keyword>
<dbReference type="HOGENOM" id="CLU_005679_1_3_11"/>
<gene>
    <name evidence="4" type="ORF">BN10_1380014</name>
</gene>
<dbReference type="GO" id="GO:0016747">
    <property type="term" value="F:acyltransferase activity, transferring groups other than amino-acyl groups"/>
    <property type="evidence" value="ECO:0007669"/>
    <property type="project" value="InterPro"/>
</dbReference>
<feature type="transmembrane region" description="Helical" evidence="2">
    <location>
        <begin position="244"/>
        <end position="266"/>
    </location>
</feature>
<evidence type="ECO:0000259" key="3">
    <source>
        <dbReference type="Pfam" id="PF01757"/>
    </source>
</evidence>
<dbReference type="EMBL" id="CAIZ01000044">
    <property type="protein sequence ID" value="CCH69163.1"/>
    <property type="molecule type" value="Genomic_DNA"/>
</dbReference>
<dbReference type="Pfam" id="PF01757">
    <property type="entry name" value="Acyl_transf_3"/>
    <property type="match status" value="1"/>
</dbReference>
<accession>N0DY36</accession>
<evidence type="ECO:0000313" key="4">
    <source>
        <dbReference type="EMBL" id="CCH69163.1"/>
    </source>
</evidence>
<keyword evidence="4" id="KW-0808">Transferase</keyword>
<feature type="region of interest" description="Disordered" evidence="1">
    <location>
        <begin position="377"/>
        <end position="403"/>
    </location>
</feature>
<feature type="transmembrane region" description="Helical" evidence="2">
    <location>
        <begin position="208"/>
        <end position="232"/>
    </location>
</feature>
<evidence type="ECO:0000256" key="1">
    <source>
        <dbReference type="SAM" id="MobiDB-lite"/>
    </source>
</evidence>
<keyword evidence="4" id="KW-0012">Acyltransferase</keyword>
<dbReference type="STRING" id="1193181.BN10_1380014"/>
<protein>
    <submittedName>
        <fullName evidence="4">Acyltransferase 3</fullName>
    </submittedName>
</protein>
<dbReference type="AlphaFoldDB" id="N0DY36"/>
<keyword evidence="2" id="KW-0472">Membrane</keyword>
<feature type="transmembrane region" description="Helical" evidence="2">
    <location>
        <begin position="56"/>
        <end position="76"/>
    </location>
</feature>
<feature type="transmembrane region" description="Helical" evidence="2">
    <location>
        <begin position="309"/>
        <end position="329"/>
    </location>
</feature>
<evidence type="ECO:0000313" key="5">
    <source>
        <dbReference type="Proteomes" id="UP000013167"/>
    </source>
</evidence>
<sequence>MTSSPAGNAGALRFPGLDGTRALGALLVLTTHVGFQSGAALNGPFNGVLSRMDSGVAIFFVISGFLLARPHFVAWVSGSAPPASRTYLWHRVLRILPALWITVIAAWVLLRREDASWVPYARHAALVQIYSRGNGTTGLTQMWSLSVEVAFYLLLPVLGWVLSRGPATRRGLGVRLAILAVTPLAGAAWMAWSAAVAHPLSALWLPGFLGWFGLGMMLALWSAGASAGLVDARPSAAIVRHRRTVWALAGAVYLVATSVVAGPYSLKAPTPGEAATKSLLYAAFGLLVVLPSAIELLPRPAVAGTGAVMGRVASFLGDISYGIFCYHLIVLGLVERATGHQVFGGGFLTLWPLTVAGTVLVAAVSFYAVERPVMRRGRGSRRRPAEDDATGHAASATASSTSH</sequence>
<keyword evidence="5" id="KW-1185">Reference proteome</keyword>
<feature type="transmembrane region" description="Helical" evidence="2">
    <location>
        <begin position="174"/>
        <end position="196"/>
    </location>
</feature>
<keyword evidence="2" id="KW-0812">Transmembrane</keyword>
<dbReference type="Proteomes" id="UP000013167">
    <property type="component" value="Unassembled WGS sequence"/>
</dbReference>
<organism evidence="4 5">
    <name type="scientific">Phycicoccus elongatus Lp2</name>
    <dbReference type="NCBI Taxonomy" id="1193181"/>
    <lineage>
        <taxon>Bacteria</taxon>
        <taxon>Bacillati</taxon>
        <taxon>Actinomycetota</taxon>
        <taxon>Actinomycetes</taxon>
        <taxon>Micrococcales</taxon>
        <taxon>Intrasporangiaceae</taxon>
        <taxon>Phycicoccus</taxon>
    </lineage>
</organism>
<name>N0DY36_9MICO</name>
<feature type="transmembrane region" description="Helical" evidence="2">
    <location>
        <begin position="349"/>
        <end position="369"/>
    </location>
</feature>
<dbReference type="eggNOG" id="COG1835">
    <property type="taxonomic scope" value="Bacteria"/>
</dbReference>
<dbReference type="RefSeq" id="WP_010851913.1">
    <property type="nucleotide sequence ID" value="NZ_HF570956.1"/>
</dbReference>
<dbReference type="GO" id="GO:0016020">
    <property type="term" value="C:membrane"/>
    <property type="evidence" value="ECO:0007669"/>
    <property type="project" value="TreeGrafter"/>
</dbReference>
<proteinExistence type="predicted"/>
<comment type="caution">
    <text evidence="4">The sequence shown here is derived from an EMBL/GenBank/DDBJ whole genome shotgun (WGS) entry which is preliminary data.</text>
</comment>
<reference evidence="4 5" key="1">
    <citation type="journal article" date="2013" name="ISME J.">
        <title>A metabolic model for members of the genus Tetrasphaera involved in enhanced biological phosphorus removal.</title>
        <authorList>
            <person name="Kristiansen R."/>
            <person name="Nguyen H.T.T."/>
            <person name="Saunders A.M."/>
            <person name="Nielsen J.L."/>
            <person name="Wimmer R."/>
            <person name="Le V.Q."/>
            <person name="McIlroy S.J."/>
            <person name="Petrovski S."/>
            <person name="Seviour R.J."/>
            <person name="Calteau A."/>
            <person name="Nielsen K.L."/>
            <person name="Nielsen P.H."/>
        </authorList>
    </citation>
    <scope>NUCLEOTIDE SEQUENCE [LARGE SCALE GENOMIC DNA]</scope>
    <source>
        <strain evidence="4 5">Lp2</strain>
    </source>
</reference>